<evidence type="ECO:0000256" key="1">
    <source>
        <dbReference type="SAM" id="MobiDB-lite"/>
    </source>
</evidence>
<evidence type="ECO:0000313" key="2">
    <source>
        <dbReference type="EMBL" id="EGN96632.1"/>
    </source>
</evidence>
<dbReference type="InParanoid" id="F8Q505"/>
<dbReference type="AlphaFoldDB" id="F8Q505"/>
<keyword evidence="3" id="KW-1185">Reference proteome</keyword>
<feature type="region of interest" description="Disordered" evidence="1">
    <location>
        <begin position="1"/>
        <end position="50"/>
    </location>
</feature>
<name>F8Q505_SERL3</name>
<accession>F8Q505</accession>
<feature type="compositionally biased region" description="Polar residues" evidence="1">
    <location>
        <begin position="10"/>
        <end position="21"/>
    </location>
</feature>
<proteinExistence type="predicted"/>
<feature type="compositionally biased region" description="Basic and acidic residues" evidence="1">
    <location>
        <begin position="38"/>
        <end position="47"/>
    </location>
</feature>
<feature type="compositionally biased region" description="Basic residues" evidence="1">
    <location>
        <begin position="27"/>
        <end position="37"/>
    </location>
</feature>
<dbReference type="Proteomes" id="UP000008063">
    <property type="component" value="Unassembled WGS sequence"/>
</dbReference>
<gene>
    <name evidence="2" type="ORF">SERLA73DRAFT_154128</name>
</gene>
<sequence length="148" mass="16628">MESNVGVLGDSSSVPVASAATNEPRARGKAAHRRRRATDKERVDQARRMRGRRLLIKDEKDKIRSLLASRQDHALPSGELQLWRAVAEYIERLQATNASLKRLAGVQWSKSETQGLPDKEPVNNKIMESKRLRSIGSFRLPAQSKLFA</sequence>
<dbReference type="HOGENOM" id="CLU_147562_0_0_1"/>
<dbReference type="EMBL" id="GL945483">
    <property type="protein sequence ID" value="EGN96632.1"/>
    <property type="molecule type" value="Genomic_DNA"/>
</dbReference>
<reference evidence="3" key="1">
    <citation type="journal article" date="2011" name="Science">
        <title>The plant cell wall-decomposing machinery underlies the functional diversity of forest fungi.</title>
        <authorList>
            <person name="Eastwood D.C."/>
            <person name="Floudas D."/>
            <person name="Binder M."/>
            <person name="Majcherczyk A."/>
            <person name="Schneider P."/>
            <person name="Aerts A."/>
            <person name="Asiegbu F.O."/>
            <person name="Baker S.E."/>
            <person name="Barry K."/>
            <person name="Bendiksby M."/>
            <person name="Blumentritt M."/>
            <person name="Coutinho P.M."/>
            <person name="Cullen D."/>
            <person name="de Vries R.P."/>
            <person name="Gathman A."/>
            <person name="Goodell B."/>
            <person name="Henrissat B."/>
            <person name="Ihrmark K."/>
            <person name="Kauserud H."/>
            <person name="Kohler A."/>
            <person name="LaButti K."/>
            <person name="Lapidus A."/>
            <person name="Lavin J.L."/>
            <person name="Lee Y.-H."/>
            <person name="Lindquist E."/>
            <person name="Lilly W."/>
            <person name="Lucas S."/>
            <person name="Morin E."/>
            <person name="Murat C."/>
            <person name="Oguiza J.A."/>
            <person name="Park J."/>
            <person name="Pisabarro A.G."/>
            <person name="Riley R."/>
            <person name="Rosling A."/>
            <person name="Salamov A."/>
            <person name="Schmidt O."/>
            <person name="Schmutz J."/>
            <person name="Skrede I."/>
            <person name="Stenlid J."/>
            <person name="Wiebenga A."/>
            <person name="Xie X."/>
            <person name="Kuees U."/>
            <person name="Hibbett D.S."/>
            <person name="Hoffmeister D."/>
            <person name="Hoegberg N."/>
            <person name="Martin F."/>
            <person name="Grigoriev I.V."/>
            <person name="Watkinson S.C."/>
        </authorList>
    </citation>
    <scope>NUCLEOTIDE SEQUENCE [LARGE SCALE GENOMIC DNA]</scope>
    <source>
        <strain evidence="3">strain S7.3</strain>
    </source>
</reference>
<protein>
    <submittedName>
        <fullName evidence="2">Uncharacterized protein</fullName>
    </submittedName>
</protein>
<evidence type="ECO:0000313" key="3">
    <source>
        <dbReference type="Proteomes" id="UP000008063"/>
    </source>
</evidence>
<organism evidence="3">
    <name type="scientific">Serpula lacrymans var. lacrymans (strain S7.3)</name>
    <name type="common">Dry rot fungus</name>
    <dbReference type="NCBI Taxonomy" id="936435"/>
    <lineage>
        <taxon>Eukaryota</taxon>
        <taxon>Fungi</taxon>
        <taxon>Dikarya</taxon>
        <taxon>Basidiomycota</taxon>
        <taxon>Agaricomycotina</taxon>
        <taxon>Agaricomycetes</taxon>
        <taxon>Agaricomycetidae</taxon>
        <taxon>Boletales</taxon>
        <taxon>Coniophorineae</taxon>
        <taxon>Serpulaceae</taxon>
        <taxon>Serpula</taxon>
    </lineage>
</organism>